<reference evidence="2" key="1">
    <citation type="journal article" date="2020" name="Stud. Mycol.">
        <title>101 Dothideomycetes genomes: a test case for predicting lifestyles and emergence of pathogens.</title>
        <authorList>
            <person name="Haridas S."/>
            <person name="Albert R."/>
            <person name="Binder M."/>
            <person name="Bloem J."/>
            <person name="Labutti K."/>
            <person name="Salamov A."/>
            <person name="Andreopoulos B."/>
            <person name="Baker S."/>
            <person name="Barry K."/>
            <person name="Bills G."/>
            <person name="Bluhm B."/>
            <person name="Cannon C."/>
            <person name="Castanera R."/>
            <person name="Culley D."/>
            <person name="Daum C."/>
            <person name="Ezra D."/>
            <person name="Gonzalez J."/>
            <person name="Henrissat B."/>
            <person name="Kuo A."/>
            <person name="Liang C."/>
            <person name="Lipzen A."/>
            <person name="Lutzoni F."/>
            <person name="Magnuson J."/>
            <person name="Mondo S."/>
            <person name="Nolan M."/>
            <person name="Ohm R."/>
            <person name="Pangilinan J."/>
            <person name="Park H.-J."/>
            <person name="Ramirez L."/>
            <person name="Alfaro M."/>
            <person name="Sun H."/>
            <person name="Tritt A."/>
            <person name="Yoshinaga Y."/>
            <person name="Zwiers L.-H."/>
            <person name="Turgeon B."/>
            <person name="Goodwin S."/>
            <person name="Spatafora J."/>
            <person name="Crous P."/>
            <person name="Grigoriev I."/>
        </authorList>
    </citation>
    <scope>NUCLEOTIDE SEQUENCE</scope>
    <source>
        <strain evidence="2">Tuck. ex Michener</strain>
    </source>
</reference>
<feature type="compositionally biased region" description="Low complexity" evidence="1">
    <location>
        <begin position="145"/>
        <end position="156"/>
    </location>
</feature>
<accession>A0A6A6H0Y6</accession>
<evidence type="ECO:0000313" key="2">
    <source>
        <dbReference type="EMBL" id="KAF2231233.1"/>
    </source>
</evidence>
<keyword evidence="3" id="KW-1185">Reference proteome</keyword>
<feature type="compositionally biased region" description="Low complexity" evidence="1">
    <location>
        <begin position="124"/>
        <end position="133"/>
    </location>
</feature>
<evidence type="ECO:0000313" key="3">
    <source>
        <dbReference type="Proteomes" id="UP000800092"/>
    </source>
</evidence>
<feature type="compositionally biased region" description="Pro residues" evidence="1">
    <location>
        <begin position="134"/>
        <end position="144"/>
    </location>
</feature>
<gene>
    <name evidence="2" type="ORF">EV356DRAFT_535658</name>
</gene>
<dbReference type="Proteomes" id="UP000800092">
    <property type="component" value="Unassembled WGS sequence"/>
</dbReference>
<evidence type="ECO:0000256" key="1">
    <source>
        <dbReference type="SAM" id="MobiDB-lite"/>
    </source>
</evidence>
<protein>
    <submittedName>
        <fullName evidence="2">Uncharacterized protein</fullName>
    </submittedName>
</protein>
<name>A0A6A6H0Y6_VIRVR</name>
<organism evidence="2 3">
    <name type="scientific">Viridothelium virens</name>
    <name type="common">Speckled blister lichen</name>
    <name type="synonym">Trypethelium virens</name>
    <dbReference type="NCBI Taxonomy" id="1048519"/>
    <lineage>
        <taxon>Eukaryota</taxon>
        <taxon>Fungi</taxon>
        <taxon>Dikarya</taxon>
        <taxon>Ascomycota</taxon>
        <taxon>Pezizomycotina</taxon>
        <taxon>Dothideomycetes</taxon>
        <taxon>Dothideomycetes incertae sedis</taxon>
        <taxon>Trypetheliales</taxon>
        <taxon>Trypetheliaceae</taxon>
        <taxon>Viridothelium</taxon>
    </lineage>
</organism>
<dbReference type="AlphaFoldDB" id="A0A6A6H0Y6"/>
<feature type="region of interest" description="Disordered" evidence="1">
    <location>
        <begin position="122"/>
        <end position="180"/>
    </location>
</feature>
<sequence length="412" mass="44509">MCLRTNYTFTCAHNLILTTQRCPSQLHPRKPPIPCQWFNIQEEAISGLCPGCIVIAKAAEAEAAASSLHTTTQTEIPPLPTTNYSIPVTTDHIAEAHALSARHAAELHHLSTQQAAELQRLAMQHASAHAHPAPSLPLSPPSPPRQQQQPPSLSLPLPLPPPPTPTDSLHLHPTAPTPSPYEQEILARANARAAQEQRWRTFGRPLVWPLERIWWSWEHQAGAGVRVVEESVAQYVGRFGGVVPAWAVPRREVGRWWDGREKGRERLEEKVRVDFLARWGRVKEGVVEKGRGGDGSFFEGGEVGGGVVLEGGEEAGTEDVGGTDGVGEVGVQESGNLTGLGLGSLSLGVEEVGGKVGNSGTSDGAVDGGSHEKSVKKRLVNKRLSGEYAKDAECTEQKPGKKKTVWMRLRTG</sequence>
<proteinExistence type="predicted"/>
<dbReference type="EMBL" id="ML991829">
    <property type="protein sequence ID" value="KAF2231233.1"/>
    <property type="molecule type" value="Genomic_DNA"/>
</dbReference>